<keyword evidence="2" id="KW-0238">DNA-binding</keyword>
<evidence type="ECO:0000256" key="3">
    <source>
        <dbReference type="ARBA" id="ARBA00023163"/>
    </source>
</evidence>
<accession>A0A368W8H6</accession>
<dbReference type="Proteomes" id="UP000252415">
    <property type="component" value="Unassembled WGS sequence"/>
</dbReference>
<organism evidence="5 6">
    <name type="scientific">Paenibacillus prosopidis</name>
    <dbReference type="NCBI Taxonomy" id="630520"/>
    <lineage>
        <taxon>Bacteria</taxon>
        <taxon>Bacillati</taxon>
        <taxon>Bacillota</taxon>
        <taxon>Bacilli</taxon>
        <taxon>Bacillales</taxon>
        <taxon>Paenibacillaceae</taxon>
        <taxon>Paenibacillus</taxon>
    </lineage>
</organism>
<dbReference type="InterPro" id="IPR014710">
    <property type="entry name" value="RmlC-like_jellyroll"/>
</dbReference>
<protein>
    <submittedName>
        <fullName evidence="5">AraC family transcriptional regulator</fullName>
    </submittedName>
</protein>
<comment type="caution">
    <text evidence="5">The sequence shown here is derived from an EMBL/GenBank/DDBJ whole genome shotgun (WGS) entry which is preliminary data.</text>
</comment>
<dbReference type="Gene3D" id="2.60.120.10">
    <property type="entry name" value="Jelly Rolls"/>
    <property type="match status" value="1"/>
</dbReference>
<dbReference type="InterPro" id="IPR009057">
    <property type="entry name" value="Homeodomain-like_sf"/>
</dbReference>
<dbReference type="InterPro" id="IPR020449">
    <property type="entry name" value="Tscrpt_reg_AraC-type_HTH"/>
</dbReference>
<dbReference type="Pfam" id="PF02311">
    <property type="entry name" value="AraC_binding"/>
    <property type="match status" value="1"/>
</dbReference>
<sequence length="280" mass="32815">MNDLIENKYTIDGSSFSIQRMRRYGFSSMPRPHSHTFYELYCLLEGERVYFINGNVHVAQQGDIVIIVPHDLHSTASSQVEQFERILIHFTPEFLHEASRSLLQLPPFQKSALIRVPRKEQPEIERLLLQMVGECKDQHSLYNAYVRHLLAELLIWLHRIDAVSPLLPQSSHPMHQKVSEITSYIQMNFRSALTLEKLAQQYFISPAYLSRIFLKLTGFHISEYIRVARIREAQKLLRTTRQKVHAIAEQVGFEHVSHFNKTFKNVTGVSPLHYRQDHHY</sequence>
<dbReference type="SUPFAM" id="SSF51215">
    <property type="entry name" value="Regulatory protein AraC"/>
    <property type="match status" value="1"/>
</dbReference>
<proteinExistence type="predicted"/>
<evidence type="ECO:0000259" key="4">
    <source>
        <dbReference type="PROSITE" id="PS01124"/>
    </source>
</evidence>
<dbReference type="Gene3D" id="1.10.10.60">
    <property type="entry name" value="Homeodomain-like"/>
    <property type="match status" value="2"/>
</dbReference>
<gene>
    <name evidence="5" type="ORF">DFP97_104233</name>
</gene>
<dbReference type="InterPro" id="IPR018062">
    <property type="entry name" value="HTH_AraC-typ_CS"/>
</dbReference>
<dbReference type="PANTHER" id="PTHR43280">
    <property type="entry name" value="ARAC-FAMILY TRANSCRIPTIONAL REGULATOR"/>
    <property type="match status" value="1"/>
</dbReference>
<feature type="domain" description="HTH araC/xylS-type" evidence="4">
    <location>
        <begin position="179"/>
        <end position="277"/>
    </location>
</feature>
<evidence type="ECO:0000313" key="5">
    <source>
        <dbReference type="EMBL" id="RCW49575.1"/>
    </source>
</evidence>
<dbReference type="SMART" id="SM00342">
    <property type="entry name" value="HTH_ARAC"/>
    <property type="match status" value="1"/>
</dbReference>
<dbReference type="PROSITE" id="PS01124">
    <property type="entry name" value="HTH_ARAC_FAMILY_2"/>
    <property type="match status" value="1"/>
</dbReference>
<reference evidence="5 6" key="1">
    <citation type="submission" date="2018-07" db="EMBL/GenBank/DDBJ databases">
        <title>Genomic Encyclopedia of Type Strains, Phase III (KMG-III): the genomes of soil and plant-associated and newly described type strains.</title>
        <authorList>
            <person name="Whitman W."/>
        </authorList>
    </citation>
    <scope>NUCLEOTIDE SEQUENCE [LARGE SCALE GENOMIC DNA]</scope>
    <source>
        <strain evidence="5 6">CECT 7506</strain>
    </source>
</reference>
<dbReference type="PANTHER" id="PTHR43280:SF2">
    <property type="entry name" value="HTH-TYPE TRANSCRIPTIONAL REGULATOR EXSA"/>
    <property type="match status" value="1"/>
</dbReference>
<evidence type="ECO:0000256" key="1">
    <source>
        <dbReference type="ARBA" id="ARBA00023015"/>
    </source>
</evidence>
<dbReference type="PROSITE" id="PS00041">
    <property type="entry name" value="HTH_ARAC_FAMILY_1"/>
    <property type="match status" value="1"/>
</dbReference>
<dbReference type="GO" id="GO:0043565">
    <property type="term" value="F:sequence-specific DNA binding"/>
    <property type="evidence" value="ECO:0007669"/>
    <property type="project" value="InterPro"/>
</dbReference>
<dbReference type="EMBL" id="QPJD01000004">
    <property type="protein sequence ID" value="RCW49575.1"/>
    <property type="molecule type" value="Genomic_DNA"/>
</dbReference>
<dbReference type="SUPFAM" id="SSF46689">
    <property type="entry name" value="Homeodomain-like"/>
    <property type="match status" value="2"/>
</dbReference>
<dbReference type="RefSeq" id="WP_114379477.1">
    <property type="nucleotide sequence ID" value="NZ_QPJD01000004.1"/>
</dbReference>
<dbReference type="InterPro" id="IPR003313">
    <property type="entry name" value="AraC-bd"/>
</dbReference>
<evidence type="ECO:0000313" key="6">
    <source>
        <dbReference type="Proteomes" id="UP000252415"/>
    </source>
</evidence>
<keyword evidence="1" id="KW-0805">Transcription regulation</keyword>
<dbReference type="Pfam" id="PF12833">
    <property type="entry name" value="HTH_18"/>
    <property type="match status" value="1"/>
</dbReference>
<keyword evidence="6" id="KW-1185">Reference proteome</keyword>
<dbReference type="AlphaFoldDB" id="A0A368W8H6"/>
<dbReference type="PRINTS" id="PR00032">
    <property type="entry name" value="HTHARAC"/>
</dbReference>
<dbReference type="GO" id="GO:0003700">
    <property type="term" value="F:DNA-binding transcription factor activity"/>
    <property type="evidence" value="ECO:0007669"/>
    <property type="project" value="InterPro"/>
</dbReference>
<dbReference type="InterPro" id="IPR037923">
    <property type="entry name" value="HTH-like"/>
</dbReference>
<name>A0A368W8H6_9BACL</name>
<evidence type="ECO:0000256" key="2">
    <source>
        <dbReference type="ARBA" id="ARBA00023125"/>
    </source>
</evidence>
<dbReference type="OrthoDB" id="506156at2"/>
<keyword evidence="3" id="KW-0804">Transcription</keyword>
<dbReference type="InterPro" id="IPR018060">
    <property type="entry name" value="HTH_AraC"/>
</dbReference>